<protein>
    <submittedName>
        <fullName evidence="1">Uncharacterized protein</fullName>
    </submittedName>
</protein>
<proteinExistence type="predicted"/>
<dbReference type="AlphaFoldDB" id="A0A382BXF4"/>
<feature type="non-terminal residue" evidence="1">
    <location>
        <position position="39"/>
    </location>
</feature>
<reference evidence="1" key="1">
    <citation type="submission" date="2018-05" db="EMBL/GenBank/DDBJ databases">
        <authorList>
            <person name="Lanie J.A."/>
            <person name="Ng W.-L."/>
            <person name="Kazmierczak K.M."/>
            <person name="Andrzejewski T.M."/>
            <person name="Davidsen T.M."/>
            <person name="Wayne K.J."/>
            <person name="Tettelin H."/>
            <person name="Glass J.I."/>
            <person name="Rusch D."/>
            <person name="Podicherti R."/>
            <person name="Tsui H.-C.T."/>
            <person name="Winkler M.E."/>
        </authorList>
    </citation>
    <scope>NUCLEOTIDE SEQUENCE</scope>
</reference>
<dbReference type="EMBL" id="UINC01031830">
    <property type="protein sequence ID" value="SVB18495.1"/>
    <property type="molecule type" value="Genomic_DNA"/>
</dbReference>
<evidence type="ECO:0000313" key="1">
    <source>
        <dbReference type="EMBL" id="SVB18495.1"/>
    </source>
</evidence>
<gene>
    <name evidence="1" type="ORF">METZ01_LOCUS171349</name>
</gene>
<sequence>MTRMALGMQTYGAGKLSPTPYQTLAPVLATTKNGLRSKP</sequence>
<accession>A0A382BXF4</accession>
<organism evidence="1">
    <name type="scientific">marine metagenome</name>
    <dbReference type="NCBI Taxonomy" id="408172"/>
    <lineage>
        <taxon>unclassified sequences</taxon>
        <taxon>metagenomes</taxon>
        <taxon>ecological metagenomes</taxon>
    </lineage>
</organism>
<name>A0A382BXF4_9ZZZZ</name>